<proteinExistence type="inferred from homology"/>
<evidence type="ECO:0000313" key="10">
    <source>
        <dbReference type="EMBL" id="AHY47883.1"/>
    </source>
</evidence>
<dbReference type="EMBL" id="CP007514">
    <property type="protein sequence ID" value="AHY47883.1"/>
    <property type="molecule type" value="Genomic_DNA"/>
</dbReference>
<organism evidence="10 12">
    <name type="scientific">Rubrobacter radiotolerans</name>
    <name type="common">Arthrobacter radiotolerans</name>
    <dbReference type="NCBI Taxonomy" id="42256"/>
    <lineage>
        <taxon>Bacteria</taxon>
        <taxon>Bacillati</taxon>
        <taxon>Actinomycetota</taxon>
        <taxon>Rubrobacteria</taxon>
        <taxon>Rubrobacterales</taxon>
        <taxon>Rubrobacteraceae</taxon>
        <taxon>Rubrobacter</taxon>
    </lineage>
</organism>
<name>A0A023X6A4_RUBRA</name>
<feature type="transmembrane region" description="Helical" evidence="9">
    <location>
        <begin position="282"/>
        <end position="304"/>
    </location>
</feature>
<keyword evidence="3" id="KW-0813">Transport</keyword>
<evidence type="ECO:0000256" key="5">
    <source>
        <dbReference type="ARBA" id="ARBA00022692"/>
    </source>
</evidence>
<evidence type="ECO:0000256" key="8">
    <source>
        <dbReference type="SAM" id="MobiDB-lite"/>
    </source>
</evidence>
<reference evidence="11" key="2">
    <citation type="submission" date="2023-11" db="EMBL/GenBank/DDBJ databases">
        <title>MicrobeMod: A computational toolkit for identifying prokaryotic methylation and restriction-modification with nanopore sequencing.</title>
        <authorList>
            <person name="Crits-Christoph A."/>
            <person name="Kang S.C."/>
            <person name="Lee H."/>
            <person name="Ostrov N."/>
        </authorList>
    </citation>
    <scope>NUCLEOTIDE SEQUENCE</scope>
    <source>
        <strain evidence="11">ATCC 51242</strain>
    </source>
</reference>
<evidence type="ECO:0000256" key="1">
    <source>
        <dbReference type="ARBA" id="ARBA00004651"/>
    </source>
</evidence>
<dbReference type="Proteomes" id="UP000025229">
    <property type="component" value="Chromosome"/>
</dbReference>
<feature type="transmembrane region" description="Helical" evidence="9">
    <location>
        <begin position="31"/>
        <end position="48"/>
    </location>
</feature>
<dbReference type="KEGG" id="rrd:RradSPS_2600"/>
<gene>
    <name evidence="10" type="ORF">RradSPS_2600</name>
    <name evidence="11" type="ORF">SIL72_00630</name>
</gene>
<evidence type="ECO:0000256" key="7">
    <source>
        <dbReference type="ARBA" id="ARBA00023136"/>
    </source>
</evidence>
<evidence type="ECO:0000256" key="2">
    <source>
        <dbReference type="ARBA" id="ARBA00009773"/>
    </source>
</evidence>
<keyword evidence="5 9" id="KW-0812">Transmembrane</keyword>
<sequence>MSSVEARDGSGQGGKKAPGPTPIWISRTTRTALIIGAILLLLFIVWMVPDALIMTIGGITLALILAFPVRLFQRFMPRGLAILCSFLLLLALMFIAGATIIPVIMSQVGSLINAIPGFVSRAANTLNEALAPLEERGILTSSPQEMLNSVSDDLVNIAQNVAQQVLGGTLSILSGTIGLAITLFGIIFISAYLLIDTRRIKAAFVLASPRGYRRDFYDLWSSFGYSLSRYLAGLALSISVQGFISGLALFFLGVPYAVLLGCWVALTAVLPYIGAWLGAIPAVLIALSISPTTAILTAILFFAIQQLEGNFLTPRIQSEALGVHPIIVFLTVIIGGGMFGIVGAIFAVPALAVFRVLFDFFRARLRTASPPVRVEVQGQLPIADAKGNDSASRTKTRLNVPS</sequence>
<accession>A0A023X6A4</accession>
<keyword evidence="7 9" id="KW-0472">Membrane</keyword>
<evidence type="ECO:0000256" key="9">
    <source>
        <dbReference type="SAM" id="Phobius"/>
    </source>
</evidence>
<comment type="similarity">
    <text evidence="2">Belongs to the autoinducer-2 exporter (AI-2E) (TC 2.A.86) family.</text>
</comment>
<feature type="transmembrane region" description="Helical" evidence="9">
    <location>
        <begin position="244"/>
        <end position="270"/>
    </location>
</feature>
<dbReference type="Pfam" id="PF01594">
    <property type="entry name" value="AI-2E_transport"/>
    <property type="match status" value="1"/>
</dbReference>
<dbReference type="Proteomes" id="UP001281130">
    <property type="component" value="Unassembled WGS sequence"/>
</dbReference>
<dbReference type="EMBL" id="JAWXXX010000001">
    <property type="protein sequence ID" value="MDX5892521.1"/>
    <property type="molecule type" value="Genomic_DNA"/>
</dbReference>
<dbReference type="PANTHER" id="PTHR21716:SF53">
    <property type="entry name" value="PERMEASE PERM-RELATED"/>
    <property type="match status" value="1"/>
</dbReference>
<evidence type="ECO:0000313" key="12">
    <source>
        <dbReference type="Proteomes" id="UP000025229"/>
    </source>
</evidence>
<evidence type="ECO:0000313" key="11">
    <source>
        <dbReference type="EMBL" id="MDX5892521.1"/>
    </source>
</evidence>
<dbReference type="GO" id="GO:0055085">
    <property type="term" value="P:transmembrane transport"/>
    <property type="evidence" value="ECO:0007669"/>
    <property type="project" value="TreeGrafter"/>
</dbReference>
<feature type="transmembrane region" description="Helical" evidence="9">
    <location>
        <begin position="172"/>
        <end position="195"/>
    </location>
</feature>
<evidence type="ECO:0000256" key="6">
    <source>
        <dbReference type="ARBA" id="ARBA00022989"/>
    </source>
</evidence>
<keyword evidence="4" id="KW-1003">Cell membrane</keyword>
<evidence type="ECO:0000256" key="4">
    <source>
        <dbReference type="ARBA" id="ARBA00022475"/>
    </source>
</evidence>
<dbReference type="eggNOG" id="COG0628">
    <property type="taxonomic scope" value="Bacteria"/>
</dbReference>
<dbReference type="GO" id="GO:0005886">
    <property type="term" value="C:plasma membrane"/>
    <property type="evidence" value="ECO:0007669"/>
    <property type="project" value="UniProtKB-SubCell"/>
</dbReference>
<dbReference type="PANTHER" id="PTHR21716">
    <property type="entry name" value="TRANSMEMBRANE PROTEIN"/>
    <property type="match status" value="1"/>
</dbReference>
<dbReference type="OrthoDB" id="9784366at2"/>
<keyword evidence="6 9" id="KW-1133">Transmembrane helix</keyword>
<comment type="subcellular location">
    <subcellularLocation>
        <location evidence="1">Cell membrane</location>
        <topology evidence="1">Multi-pass membrane protein</topology>
    </subcellularLocation>
</comment>
<evidence type="ECO:0000256" key="3">
    <source>
        <dbReference type="ARBA" id="ARBA00022448"/>
    </source>
</evidence>
<dbReference type="AlphaFoldDB" id="A0A023X6A4"/>
<dbReference type="STRING" id="42256.RradSPS_2600"/>
<feature type="transmembrane region" description="Helical" evidence="9">
    <location>
        <begin position="54"/>
        <end position="72"/>
    </location>
</feature>
<feature type="transmembrane region" description="Helical" evidence="9">
    <location>
        <begin position="324"/>
        <end position="357"/>
    </location>
</feature>
<reference evidence="10 12" key="1">
    <citation type="submission" date="2014-03" db="EMBL/GenBank/DDBJ databases">
        <title>Complete genome sequence of the Radio-Resistant Rubrobacter radiotolerans RSPS-4.</title>
        <authorList>
            <person name="Egas C.C."/>
            <person name="Barroso C.C."/>
            <person name="Froufe H.J.C."/>
            <person name="Pacheco J.J."/>
            <person name="Albuquerque L.L."/>
            <person name="da Costa M.M.S."/>
        </authorList>
    </citation>
    <scope>NUCLEOTIDE SEQUENCE [LARGE SCALE GENOMIC DNA]</scope>
    <source>
        <strain evidence="10 12">RSPS-4</strain>
    </source>
</reference>
<feature type="region of interest" description="Disordered" evidence="8">
    <location>
        <begin position="1"/>
        <end position="22"/>
    </location>
</feature>
<dbReference type="HOGENOM" id="CLU_031275_8_1_11"/>
<protein>
    <submittedName>
        <fullName evidence="11">AI-2E family transporter</fullName>
    </submittedName>
    <submittedName>
        <fullName evidence="10">Putative permease</fullName>
    </submittedName>
</protein>
<feature type="transmembrane region" description="Helical" evidence="9">
    <location>
        <begin position="79"/>
        <end position="104"/>
    </location>
</feature>
<dbReference type="InterPro" id="IPR002549">
    <property type="entry name" value="AI-2E-like"/>
</dbReference>
<keyword evidence="12" id="KW-1185">Reference proteome</keyword>
<dbReference type="RefSeq" id="WP_051589834.1">
    <property type="nucleotide sequence ID" value="NZ_CP007514.1"/>
</dbReference>